<feature type="transmembrane region" description="Helical" evidence="8">
    <location>
        <begin position="49"/>
        <end position="68"/>
    </location>
</feature>
<keyword evidence="5 8" id="KW-0812">Transmembrane</keyword>
<dbReference type="AlphaFoldDB" id="A0A1V2URH7"/>
<comment type="subcellular location">
    <subcellularLocation>
        <location evidence="1 8">Cell membrane</location>
        <topology evidence="1 8">Multi-pass membrane protein</topology>
    </subcellularLocation>
</comment>
<protein>
    <recommendedName>
        <fullName evidence="8">Probable membrane transporter protein</fullName>
    </recommendedName>
</protein>
<comment type="caution">
    <text evidence="9">The sequence shown here is derived from an EMBL/GenBank/DDBJ whole genome shotgun (WGS) entry which is preliminary data.</text>
</comment>
<evidence type="ECO:0000256" key="3">
    <source>
        <dbReference type="ARBA" id="ARBA00022448"/>
    </source>
</evidence>
<feature type="transmembrane region" description="Helical" evidence="8">
    <location>
        <begin position="199"/>
        <end position="217"/>
    </location>
</feature>
<keyword evidence="6 8" id="KW-1133">Transmembrane helix</keyword>
<keyword evidence="4 8" id="KW-1003">Cell membrane</keyword>
<sequence>MYLLEDFSVLQLSIMLITIVCSYIIFGMVGFGTALIASPVLLNFLPLSQIIPLLALLDMFAAISNVIKDGKKADFSELKFLIPLMFVGSFLGFILLMRVNASYALLAFGIFTLLYAIYSLSGFKPQKKLEKKFVFPFGLSGGFLGAMFGSGGFLYAIYLNGRIETPEKIRVTQTTLIGCSTVFRVILFTTAGVYFSDNLLSLALLFIPSMLIGAFIGKRITLKLSKQQFLKIINFIVLLSGISIIVKYALTV</sequence>
<dbReference type="EMBL" id="LFZS01000019">
    <property type="protein sequence ID" value="ONN52571.1"/>
    <property type="molecule type" value="Genomic_DNA"/>
</dbReference>
<evidence type="ECO:0000256" key="1">
    <source>
        <dbReference type="ARBA" id="ARBA00004651"/>
    </source>
</evidence>
<feature type="transmembrane region" description="Helical" evidence="8">
    <location>
        <begin position="12"/>
        <end position="37"/>
    </location>
</feature>
<proteinExistence type="inferred from homology"/>
<feature type="transmembrane region" description="Helical" evidence="8">
    <location>
        <begin position="103"/>
        <end position="121"/>
    </location>
</feature>
<comment type="similarity">
    <text evidence="2 8">Belongs to the 4-toluene sulfonate uptake permease (TSUP) (TC 2.A.102) family.</text>
</comment>
<keyword evidence="3" id="KW-0813">Transport</keyword>
<feature type="transmembrane region" description="Helical" evidence="8">
    <location>
        <begin position="133"/>
        <end position="158"/>
    </location>
</feature>
<keyword evidence="7 8" id="KW-0472">Membrane</keyword>
<dbReference type="RefSeq" id="WP_004703552.1">
    <property type="nucleotide sequence ID" value="NZ_LFZQ01000010.1"/>
</dbReference>
<dbReference type="InterPro" id="IPR002781">
    <property type="entry name" value="TM_pro_TauE-like"/>
</dbReference>
<name>A0A1V2URH7_9GAMM</name>
<evidence type="ECO:0000256" key="7">
    <source>
        <dbReference type="ARBA" id="ARBA00023136"/>
    </source>
</evidence>
<dbReference type="Proteomes" id="UP000189376">
    <property type="component" value="Unassembled WGS sequence"/>
</dbReference>
<evidence type="ECO:0000313" key="10">
    <source>
        <dbReference type="Proteomes" id="UP000189376"/>
    </source>
</evidence>
<evidence type="ECO:0000256" key="5">
    <source>
        <dbReference type="ARBA" id="ARBA00022692"/>
    </source>
</evidence>
<gene>
    <name evidence="9" type="ORF">AC058_16375</name>
</gene>
<evidence type="ECO:0000256" key="2">
    <source>
        <dbReference type="ARBA" id="ARBA00009142"/>
    </source>
</evidence>
<accession>A0A1V2URH7</accession>
<evidence type="ECO:0000256" key="8">
    <source>
        <dbReference type="RuleBase" id="RU363041"/>
    </source>
</evidence>
<evidence type="ECO:0000313" key="9">
    <source>
        <dbReference type="EMBL" id="ONN52571.1"/>
    </source>
</evidence>
<dbReference type="PANTHER" id="PTHR30269">
    <property type="entry name" value="TRANSMEMBRANE PROTEIN YFCA"/>
    <property type="match status" value="1"/>
</dbReference>
<dbReference type="GeneID" id="60737308"/>
<reference evidence="9 10" key="1">
    <citation type="submission" date="2015-07" db="EMBL/GenBank/DDBJ databases">
        <title>Acinetobacter yuneri, a novel member of Acinetobacter calcoaceticus-Acinetobacter baumannii complex isolated from clinical specimen.</title>
        <authorList>
            <person name="Yu Y."/>
        </authorList>
    </citation>
    <scope>NUCLEOTIDE SEQUENCE [LARGE SCALE GENOMIC DNA]</scope>
    <source>
        <strain evidence="9 10">A362</strain>
    </source>
</reference>
<evidence type="ECO:0000256" key="4">
    <source>
        <dbReference type="ARBA" id="ARBA00022475"/>
    </source>
</evidence>
<evidence type="ECO:0000256" key="6">
    <source>
        <dbReference type="ARBA" id="ARBA00022989"/>
    </source>
</evidence>
<dbReference type="InterPro" id="IPR052017">
    <property type="entry name" value="TSUP"/>
</dbReference>
<dbReference type="GO" id="GO:0005886">
    <property type="term" value="C:plasma membrane"/>
    <property type="evidence" value="ECO:0007669"/>
    <property type="project" value="UniProtKB-SubCell"/>
</dbReference>
<dbReference type="Pfam" id="PF01925">
    <property type="entry name" value="TauE"/>
    <property type="match status" value="1"/>
</dbReference>
<keyword evidence="10" id="KW-1185">Reference proteome</keyword>
<feature type="transmembrane region" description="Helical" evidence="8">
    <location>
        <begin position="80"/>
        <end position="97"/>
    </location>
</feature>
<feature type="transmembrane region" description="Helical" evidence="8">
    <location>
        <begin position="229"/>
        <end position="250"/>
    </location>
</feature>
<dbReference type="PANTHER" id="PTHR30269:SF32">
    <property type="entry name" value="MEMBRANE TRANSPORTER PROTEIN-RELATED"/>
    <property type="match status" value="1"/>
</dbReference>
<organism evidence="9 10">
    <name type="scientific">Acinetobacter genomosp. 33YU</name>
    <dbReference type="NCBI Taxonomy" id="1675530"/>
    <lineage>
        <taxon>Bacteria</taxon>
        <taxon>Pseudomonadati</taxon>
        <taxon>Pseudomonadota</taxon>
        <taxon>Gammaproteobacteria</taxon>
        <taxon>Moraxellales</taxon>
        <taxon>Moraxellaceae</taxon>
        <taxon>Acinetobacter</taxon>
    </lineage>
</organism>